<dbReference type="InterPro" id="IPR029058">
    <property type="entry name" value="AB_hydrolase_fold"/>
</dbReference>
<organism evidence="2 3">
    <name type="scientific">Aspergillus heteromorphus CBS 117.55</name>
    <dbReference type="NCBI Taxonomy" id="1448321"/>
    <lineage>
        <taxon>Eukaryota</taxon>
        <taxon>Fungi</taxon>
        <taxon>Dikarya</taxon>
        <taxon>Ascomycota</taxon>
        <taxon>Pezizomycotina</taxon>
        <taxon>Eurotiomycetes</taxon>
        <taxon>Eurotiomycetidae</taxon>
        <taxon>Eurotiales</taxon>
        <taxon>Aspergillaceae</taxon>
        <taxon>Aspergillus</taxon>
        <taxon>Aspergillus subgen. Circumdati</taxon>
    </lineage>
</organism>
<accession>A0A317WCZ5</accession>
<dbReference type="GO" id="GO:0016787">
    <property type="term" value="F:hydrolase activity"/>
    <property type="evidence" value="ECO:0007669"/>
    <property type="project" value="UniProtKB-KW"/>
</dbReference>
<protein>
    <submittedName>
        <fullName evidence="2">Alpha/beta-hydrolase</fullName>
    </submittedName>
</protein>
<dbReference type="GeneID" id="37063308"/>
<keyword evidence="3" id="KW-1185">Reference proteome</keyword>
<dbReference type="OrthoDB" id="294702at2759"/>
<feature type="domain" description="AB hydrolase-1" evidence="1">
    <location>
        <begin position="41"/>
        <end position="146"/>
    </location>
</feature>
<evidence type="ECO:0000313" key="2">
    <source>
        <dbReference type="EMBL" id="PWY83631.1"/>
    </source>
</evidence>
<dbReference type="AlphaFoldDB" id="A0A317WCZ5"/>
<dbReference type="InterPro" id="IPR050266">
    <property type="entry name" value="AB_hydrolase_sf"/>
</dbReference>
<name>A0A317WCZ5_9EURO</name>
<dbReference type="InterPro" id="IPR000073">
    <property type="entry name" value="AB_hydrolase_1"/>
</dbReference>
<dbReference type="Pfam" id="PF00561">
    <property type="entry name" value="Abhydrolase_1"/>
    <property type="match status" value="1"/>
</dbReference>
<proteinExistence type="predicted"/>
<gene>
    <name evidence="2" type="ORF">BO70DRAFT_335753</name>
</gene>
<dbReference type="Gene3D" id="3.40.50.1820">
    <property type="entry name" value="alpha/beta hydrolase"/>
    <property type="match status" value="1"/>
</dbReference>
<dbReference type="Proteomes" id="UP000247233">
    <property type="component" value="Unassembled WGS sequence"/>
</dbReference>
<dbReference type="GO" id="GO:0016020">
    <property type="term" value="C:membrane"/>
    <property type="evidence" value="ECO:0007669"/>
    <property type="project" value="TreeGrafter"/>
</dbReference>
<dbReference type="SUPFAM" id="SSF53474">
    <property type="entry name" value="alpha/beta-Hydrolases"/>
    <property type="match status" value="1"/>
</dbReference>
<dbReference type="PANTHER" id="PTHR43798:SF33">
    <property type="entry name" value="HYDROLASE, PUTATIVE (AFU_ORTHOLOGUE AFUA_2G14860)-RELATED"/>
    <property type="match status" value="1"/>
</dbReference>
<keyword evidence="2" id="KW-0378">Hydrolase</keyword>
<reference evidence="2 3" key="1">
    <citation type="submission" date="2016-12" db="EMBL/GenBank/DDBJ databases">
        <title>The genomes of Aspergillus section Nigri reveals drivers in fungal speciation.</title>
        <authorList>
            <consortium name="DOE Joint Genome Institute"/>
            <person name="Vesth T.C."/>
            <person name="Nybo J."/>
            <person name="Theobald S."/>
            <person name="Brandl J."/>
            <person name="Frisvad J.C."/>
            <person name="Nielsen K.F."/>
            <person name="Lyhne E.K."/>
            <person name="Kogle M.E."/>
            <person name="Kuo A."/>
            <person name="Riley R."/>
            <person name="Clum A."/>
            <person name="Nolan M."/>
            <person name="Lipzen A."/>
            <person name="Salamov A."/>
            <person name="Henrissat B."/>
            <person name="Wiebenga A."/>
            <person name="De Vries R.P."/>
            <person name="Grigoriev I.V."/>
            <person name="Mortensen U.H."/>
            <person name="Andersen M.R."/>
            <person name="Baker S.E."/>
        </authorList>
    </citation>
    <scope>NUCLEOTIDE SEQUENCE [LARGE SCALE GENOMIC DNA]</scope>
    <source>
        <strain evidence="2 3">CBS 117.55</strain>
    </source>
</reference>
<sequence length="313" mass="34263">MAVLSTWDTGTSSGLISIGTHSLYLTAAGPCRETVSGRLQPAVIIEAGLGSGHLEWVAVSRLISERARVYTYDRAGYGRSQPSPVKELNAQNRVNELHQLLGMAGIDPPYVLVGHSYGGTLVREFLRQHREDIVGMVLVDAPRTPTPLPPGFGSLFGDSTYGAIVGLNENHVFSPEEYAAINEDEDRNSATAEIELSFIPESVELVNRALPEGFQAMGDDRLSVIFANETVDFGKIYGFAVEHGVGTQEAKDGLAVRLKNMEQGAERDQRMYLGLSSQSRFVYARGKAMTHNMQYVAPEVIRDEVFWVLGLTE</sequence>
<dbReference type="PANTHER" id="PTHR43798">
    <property type="entry name" value="MONOACYLGLYCEROL LIPASE"/>
    <property type="match status" value="1"/>
</dbReference>
<dbReference type="VEuPathDB" id="FungiDB:BO70DRAFT_335753"/>
<evidence type="ECO:0000259" key="1">
    <source>
        <dbReference type="Pfam" id="PF00561"/>
    </source>
</evidence>
<comment type="caution">
    <text evidence="2">The sequence shown here is derived from an EMBL/GenBank/DDBJ whole genome shotgun (WGS) entry which is preliminary data.</text>
</comment>
<dbReference type="EMBL" id="MSFL01000010">
    <property type="protein sequence ID" value="PWY83631.1"/>
    <property type="molecule type" value="Genomic_DNA"/>
</dbReference>
<dbReference type="RefSeq" id="XP_025400074.1">
    <property type="nucleotide sequence ID" value="XM_025541071.1"/>
</dbReference>
<evidence type="ECO:0000313" key="3">
    <source>
        <dbReference type="Proteomes" id="UP000247233"/>
    </source>
</evidence>
<dbReference type="STRING" id="1448321.A0A317WCZ5"/>